<proteinExistence type="inferred from homology"/>
<evidence type="ECO:0000256" key="4">
    <source>
        <dbReference type="ARBA" id="ARBA00022723"/>
    </source>
</evidence>
<evidence type="ECO:0000259" key="12">
    <source>
        <dbReference type="Pfam" id="PF01435"/>
    </source>
</evidence>
<comment type="similarity">
    <text evidence="10">Belongs to the peptidase M48 family.</text>
</comment>
<dbReference type="InterPro" id="IPR001915">
    <property type="entry name" value="Peptidase_M48"/>
</dbReference>
<comment type="caution">
    <text evidence="13">The sequence shown here is derived from an EMBL/GenBank/DDBJ whole genome shotgun (WGS) entry which is preliminary data.</text>
</comment>
<reference evidence="14" key="1">
    <citation type="journal article" date="2024" name="Algal Res.">
        <title>Biochemical, toxicological and genomic investigation of a high-biomass producing Limnothrix strain isolated from Italian shallow drinking water reservoir.</title>
        <authorList>
            <person name="Simonazzi M."/>
            <person name="Shishido T.K."/>
            <person name="Delbaje E."/>
            <person name="Wahlsten M."/>
            <person name="Fewer D.P."/>
            <person name="Sivonen K."/>
            <person name="Pezzolesi L."/>
            <person name="Pistocchi R."/>
        </authorList>
    </citation>
    <scope>NUCLEOTIDE SEQUENCE [LARGE SCALE GENOMIC DNA]</scope>
    <source>
        <strain evidence="14">LRLZ20PSL1</strain>
    </source>
</reference>
<dbReference type="PANTHER" id="PTHR43221:SF3">
    <property type="entry name" value="SLL1280 PROTEIN"/>
    <property type="match status" value="1"/>
</dbReference>
<evidence type="ECO:0000256" key="3">
    <source>
        <dbReference type="ARBA" id="ARBA00022692"/>
    </source>
</evidence>
<dbReference type="CDD" id="cd07325">
    <property type="entry name" value="M48_Ste24p_like"/>
    <property type="match status" value="1"/>
</dbReference>
<keyword evidence="14" id="KW-1185">Reference proteome</keyword>
<organism evidence="13 14">
    <name type="scientific">Limnothrix redekei LRLZ20PSL1</name>
    <dbReference type="NCBI Taxonomy" id="3112953"/>
    <lineage>
        <taxon>Bacteria</taxon>
        <taxon>Bacillati</taxon>
        <taxon>Cyanobacteriota</taxon>
        <taxon>Cyanophyceae</taxon>
        <taxon>Pseudanabaenales</taxon>
        <taxon>Pseudanabaenaceae</taxon>
        <taxon>Limnothrix</taxon>
    </lineage>
</organism>
<dbReference type="EMBL" id="JAZAQF010000001">
    <property type="protein sequence ID" value="MFG3816175.1"/>
    <property type="molecule type" value="Genomic_DNA"/>
</dbReference>
<accession>A0ABW7C4L8</accession>
<evidence type="ECO:0000256" key="7">
    <source>
        <dbReference type="ARBA" id="ARBA00022989"/>
    </source>
</evidence>
<dbReference type="PANTHER" id="PTHR43221">
    <property type="entry name" value="PROTEASE HTPX"/>
    <property type="match status" value="1"/>
</dbReference>
<protein>
    <submittedName>
        <fullName evidence="13">M48 family metallopeptidase</fullName>
    </submittedName>
</protein>
<evidence type="ECO:0000256" key="11">
    <source>
        <dbReference type="SAM" id="Coils"/>
    </source>
</evidence>
<dbReference type="Pfam" id="PF01435">
    <property type="entry name" value="Peptidase_M48"/>
    <property type="match status" value="1"/>
</dbReference>
<name>A0ABW7C4L8_9CYAN</name>
<evidence type="ECO:0000256" key="9">
    <source>
        <dbReference type="ARBA" id="ARBA00023136"/>
    </source>
</evidence>
<gene>
    <name evidence="13" type="ORF">VPK24_00880</name>
</gene>
<keyword evidence="3" id="KW-0812">Transmembrane</keyword>
<keyword evidence="8 10" id="KW-0482">Metalloprotease</keyword>
<evidence type="ECO:0000256" key="1">
    <source>
        <dbReference type="ARBA" id="ARBA00022475"/>
    </source>
</evidence>
<comment type="cofactor">
    <cofactor evidence="10">
        <name>Zn(2+)</name>
        <dbReference type="ChEBI" id="CHEBI:29105"/>
    </cofactor>
    <text evidence="10">Binds 1 zinc ion per subunit.</text>
</comment>
<feature type="domain" description="Peptidase M48" evidence="12">
    <location>
        <begin position="60"/>
        <end position="267"/>
    </location>
</feature>
<keyword evidence="2 10" id="KW-0645">Protease</keyword>
<keyword evidence="11" id="KW-0175">Coiled coil</keyword>
<keyword evidence="6 10" id="KW-0862">Zinc</keyword>
<keyword evidence="1" id="KW-1003">Cell membrane</keyword>
<dbReference type="Proteomes" id="UP001604335">
    <property type="component" value="Unassembled WGS sequence"/>
</dbReference>
<evidence type="ECO:0000256" key="2">
    <source>
        <dbReference type="ARBA" id="ARBA00022670"/>
    </source>
</evidence>
<keyword evidence="7" id="KW-1133">Transmembrane helix</keyword>
<evidence type="ECO:0000313" key="13">
    <source>
        <dbReference type="EMBL" id="MFG3816175.1"/>
    </source>
</evidence>
<evidence type="ECO:0000256" key="5">
    <source>
        <dbReference type="ARBA" id="ARBA00022801"/>
    </source>
</evidence>
<dbReference type="Gene3D" id="3.30.2010.10">
    <property type="entry name" value="Metalloproteases ('zincins'), catalytic domain"/>
    <property type="match status" value="1"/>
</dbReference>
<evidence type="ECO:0000256" key="8">
    <source>
        <dbReference type="ARBA" id="ARBA00023049"/>
    </source>
</evidence>
<keyword evidence="5 10" id="KW-0378">Hydrolase</keyword>
<evidence type="ECO:0000256" key="10">
    <source>
        <dbReference type="RuleBase" id="RU003983"/>
    </source>
</evidence>
<dbReference type="RefSeq" id="WP_393009878.1">
    <property type="nucleotide sequence ID" value="NZ_JAZAQF010000001.1"/>
</dbReference>
<dbReference type="InterPro" id="IPR050083">
    <property type="entry name" value="HtpX_protease"/>
</dbReference>
<keyword evidence="4" id="KW-0479">Metal-binding</keyword>
<keyword evidence="9" id="KW-0472">Membrane</keyword>
<evidence type="ECO:0000256" key="6">
    <source>
        <dbReference type="ARBA" id="ARBA00022833"/>
    </source>
</evidence>
<sequence length="329" mass="37051">MPSYPGISSEAFRHPLDREAEQALRSLPGFDLVARKFLEVAVDRPQYLYHMGNSVQVGPRQYASLHQLLRECLRDLDVFPEPALFVSQSYQVNAFTIGQEQPTLVLTTALLELLNEAELRVVLAHELGHLKCGHSTLTQMAIWTLYAASMVGQMTMGLSNMLISNALVMAFYEWKRKAELSADRAALIATDDLDTVLMTMVKVAGGSPKHLQELSLAEFKKQARDYQSLDADAMNQAYKFFLYNNLPQGMYSSHPFPVERASYLQNWATSAEYQAIRRGDYQRDVAQGAVNVTANATTTARSTGNTEADRLRQQIEDLQRELDRLRPAR</sequence>
<evidence type="ECO:0000313" key="14">
    <source>
        <dbReference type="Proteomes" id="UP001604335"/>
    </source>
</evidence>
<feature type="coiled-coil region" evidence="11">
    <location>
        <begin position="301"/>
        <end position="328"/>
    </location>
</feature>